<evidence type="ECO:0008006" key="4">
    <source>
        <dbReference type="Google" id="ProtNLM"/>
    </source>
</evidence>
<sequence length="168" mass="19098">MSDPSVDTSRRAPLWMRLLLLGSLAVNLAVLGVVAGFAFFGPDHPPPPRGRDFVTPYARALTEDQRHALGARMRETVQRDRSERGGFLDAYREGVDLLRQEPFDAEAFAAMLDRQSQSAERRQRTGQRVLVETLEAMPAEARAAYADRMEAELERIAEKIRHHRRDRD</sequence>
<proteinExistence type="predicted"/>
<reference evidence="3" key="1">
    <citation type="journal article" date="2014" name="Stand. Genomic Sci.">
        <title>Genome sequence of the exopolysaccharide-producing Salipiger mucosus type strain (DSM 16094(T)), a moderately halophilic member of the Roseobacter clade.</title>
        <authorList>
            <person name="Riedel T."/>
            <person name="Spring S."/>
            <person name="Fiebig A."/>
            <person name="Petersen J."/>
            <person name="Kyrpides N.C."/>
            <person name="Goker M."/>
            <person name="Klenk H.P."/>
        </authorList>
    </citation>
    <scope>NUCLEOTIDE SEQUENCE [LARGE SCALE GENOMIC DNA]</scope>
    <source>
        <strain evidence="3">DSM 16094</strain>
    </source>
</reference>
<feature type="transmembrane region" description="Helical" evidence="1">
    <location>
        <begin position="18"/>
        <end position="40"/>
    </location>
</feature>
<keyword evidence="1" id="KW-1133">Transmembrane helix</keyword>
<dbReference type="InterPro" id="IPR025961">
    <property type="entry name" value="Metal_resist"/>
</dbReference>
<evidence type="ECO:0000313" key="3">
    <source>
        <dbReference type="Proteomes" id="UP000015347"/>
    </source>
</evidence>
<evidence type="ECO:0000256" key="1">
    <source>
        <dbReference type="SAM" id="Phobius"/>
    </source>
</evidence>
<evidence type="ECO:0000313" key="2">
    <source>
        <dbReference type="EMBL" id="EPX85440.1"/>
    </source>
</evidence>
<keyword evidence="1" id="KW-0472">Membrane</keyword>
<dbReference type="EMBL" id="APVH01000009">
    <property type="protein sequence ID" value="EPX85440.1"/>
    <property type="molecule type" value="Genomic_DNA"/>
</dbReference>
<accession>S9S5G8</accession>
<dbReference type="HOGENOM" id="CLU_122852_0_0_5"/>
<dbReference type="AlphaFoldDB" id="S9S5G8"/>
<organism evidence="2 3">
    <name type="scientific">Salipiger mucosus DSM 16094</name>
    <dbReference type="NCBI Taxonomy" id="1123237"/>
    <lineage>
        <taxon>Bacteria</taxon>
        <taxon>Pseudomonadati</taxon>
        <taxon>Pseudomonadota</taxon>
        <taxon>Alphaproteobacteria</taxon>
        <taxon>Rhodobacterales</taxon>
        <taxon>Roseobacteraceae</taxon>
        <taxon>Salipiger</taxon>
    </lineage>
</organism>
<dbReference type="Pfam" id="PF13801">
    <property type="entry name" value="Metal_resist"/>
    <property type="match status" value="1"/>
</dbReference>
<keyword evidence="3" id="KW-1185">Reference proteome</keyword>
<comment type="caution">
    <text evidence="2">The sequence shown here is derived from an EMBL/GenBank/DDBJ whole genome shotgun (WGS) entry which is preliminary data.</text>
</comment>
<dbReference type="STRING" id="1123237.Salmuc_02821"/>
<dbReference type="eggNOG" id="ENOG5032ZIM">
    <property type="taxonomic scope" value="Bacteria"/>
</dbReference>
<dbReference type="Proteomes" id="UP000015347">
    <property type="component" value="Unassembled WGS sequence"/>
</dbReference>
<name>S9S5G8_9RHOB</name>
<gene>
    <name evidence="2" type="ORF">Salmuc_02821</name>
</gene>
<protein>
    <recommendedName>
        <fullName evidence="4">Periplasmic heavy metal sensor</fullName>
    </recommendedName>
</protein>
<keyword evidence="1" id="KW-0812">Transmembrane</keyword>
<dbReference type="RefSeq" id="WP_020041371.1">
    <property type="nucleotide sequence ID" value="NZ_KE557273.1"/>
</dbReference>